<proteinExistence type="predicted"/>
<gene>
    <name evidence="1" type="ORF">F4694_004639</name>
</gene>
<evidence type="ECO:0000313" key="1">
    <source>
        <dbReference type="EMBL" id="NYE07822.1"/>
    </source>
</evidence>
<dbReference type="AlphaFoldDB" id="A0A852TGD6"/>
<organism evidence="1 2">
    <name type="scientific">Neobacillus niacini</name>
    <dbReference type="NCBI Taxonomy" id="86668"/>
    <lineage>
        <taxon>Bacteria</taxon>
        <taxon>Bacillati</taxon>
        <taxon>Bacillota</taxon>
        <taxon>Bacilli</taxon>
        <taxon>Bacillales</taxon>
        <taxon>Bacillaceae</taxon>
        <taxon>Neobacillus</taxon>
    </lineage>
</organism>
<evidence type="ECO:0000313" key="2">
    <source>
        <dbReference type="Proteomes" id="UP000548423"/>
    </source>
</evidence>
<comment type="caution">
    <text evidence="1">The sequence shown here is derived from an EMBL/GenBank/DDBJ whole genome shotgun (WGS) entry which is preliminary data.</text>
</comment>
<reference evidence="2" key="2">
    <citation type="submission" date="2020-08" db="EMBL/GenBank/DDBJ databases">
        <title>The Agave Microbiome: Exploring the role of microbial communities in plant adaptations to desert environments.</title>
        <authorList>
            <person name="Partida-Martinez L.P."/>
        </authorList>
    </citation>
    <scope>NUCLEOTIDE SEQUENCE [LARGE SCALE GENOMIC DNA]</scope>
    <source>
        <strain evidence="2">AT2.8</strain>
    </source>
</reference>
<reference evidence="2" key="1">
    <citation type="submission" date="2020-07" db="EMBL/GenBank/DDBJ databases">
        <authorList>
            <person name="Partida-Martinez L."/>
            <person name="Huntemann M."/>
            <person name="Clum A."/>
            <person name="Wang J."/>
            <person name="Palaniappan K."/>
            <person name="Ritter S."/>
            <person name="Chen I.-M."/>
            <person name="Stamatis D."/>
            <person name="Reddy T."/>
            <person name="O'Malley R."/>
            <person name="Daum C."/>
            <person name="Shapiro N."/>
            <person name="Ivanova N."/>
            <person name="Kyrpides N."/>
            <person name="Woyke T."/>
        </authorList>
    </citation>
    <scope>NUCLEOTIDE SEQUENCE [LARGE SCALE GENOMIC DNA]</scope>
    <source>
        <strain evidence="2">AT2.8</strain>
    </source>
</reference>
<dbReference type="Proteomes" id="UP000548423">
    <property type="component" value="Unassembled WGS sequence"/>
</dbReference>
<dbReference type="EMBL" id="JACCBX010000010">
    <property type="protein sequence ID" value="NYE07822.1"/>
    <property type="molecule type" value="Genomic_DNA"/>
</dbReference>
<evidence type="ECO:0008006" key="3">
    <source>
        <dbReference type="Google" id="ProtNLM"/>
    </source>
</evidence>
<name>A0A852TGD6_9BACI</name>
<protein>
    <recommendedName>
        <fullName evidence="3">Exosporium leader peptide</fullName>
    </recommendedName>
</protein>
<accession>A0A852TGD6</accession>
<sequence>MRTKNVKPFTYGSLYKQDLPHDKIIPLVTGNLIDFTIAGPYQNTRPDIASNSITVHNSGVYQITADVSVILEEEQTVMFNINRRHDGSDPLIGSTFDANGISTITGINVQAYLYAGDAIGIFIADTYAPRGRLPRYNRASLTLHLIGY</sequence>